<evidence type="ECO:0000313" key="3">
    <source>
        <dbReference type="EMBL" id="ARZ66629.1"/>
    </source>
</evidence>
<organism evidence="3 4">
    <name type="scientific">Streptomyces albireticuli</name>
    <dbReference type="NCBI Taxonomy" id="1940"/>
    <lineage>
        <taxon>Bacteria</taxon>
        <taxon>Bacillati</taxon>
        <taxon>Actinomycetota</taxon>
        <taxon>Actinomycetes</taxon>
        <taxon>Kitasatosporales</taxon>
        <taxon>Streptomycetaceae</taxon>
        <taxon>Streptomyces</taxon>
    </lineage>
</organism>
<dbReference type="AlphaFoldDB" id="A0A1Z2KX71"/>
<dbReference type="RefSeq" id="WP_087925220.1">
    <property type="nucleotide sequence ID" value="NZ_CP021744.1"/>
</dbReference>
<protein>
    <recommendedName>
        <fullName evidence="2">Asparagine synthetase domain-containing protein</fullName>
    </recommendedName>
</protein>
<sequence length="651" mass="67070">MTPGRGLVPRAGCWFTVLPDGPHASTAVRRLRGRGCRTVAHASGRPWLLGCWTDDELVVARQGEVRLAVAGPCSLGEAELTGRLRGVRSPSDVEDALRGAHGGFHALASLGGEVYARGGLSGARRLYWTSVDGTAVAADRARTLAWLTDADPDPAQLAARLAGPGLPYPLDGGAMWCGVHTVPPGDALRLDRDGNGGAVRRWWLPPPAGLSVAEGAPGLLAALREAVSLRVTPGRVLGADLSGGPAATALCLLAAEAGARLVTSGAPGPGEGHGGGVPDAGGTGCGLPGAGAGRPGRRPDPGRDDPWPTGTHGPVSPGPGLPAWGRREPGDEPSSGLRERARQRGPAGVLSAQGASRLLLGHGGDAAVRPPSAYVHALVRNRPAAGLWHTFGHRARLGWPPGATARMLLDRGSYRDWLGSAADGLDLAAEGPRAPHRWGAVPSLPPWASEECVELVRDLLLGAAAGEVEPLAADRGRHVWVQRIQRAGRAAAFTVRDSAAVGLPADAPFCDDGVLDACLAVRPEEAGTPWAYRPLLIEAMRGVRAEEFRPRVAEEGGPPVPGAGAWEERGTAAVGGADPAAWVDESLLVAAGLVDEEALREAVLGGPGGPPGGGAGRWERTLAVEAWLRELADHPVPSVVEPCEHDARVTL</sequence>
<dbReference type="EMBL" id="CP021744">
    <property type="protein sequence ID" value="ARZ66629.1"/>
    <property type="molecule type" value="Genomic_DNA"/>
</dbReference>
<dbReference type="OrthoDB" id="7053173at2"/>
<evidence type="ECO:0000259" key="2">
    <source>
        <dbReference type="Pfam" id="PF00733"/>
    </source>
</evidence>
<feature type="domain" description="Asparagine synthetase" evidence="2">
    <location>
        <begin position="351"/>
        <end position="629"/>
    </location>
</feature>
<feature type="compositionally biased region" description="Basic and acidic residues" evidence="1">
    <location>
        <begin position="297"/>
        <end position="306"/>
    </location>
</feature>
<evidence type="ECO:0000313" key="4">
    <source>
        <dbReference type="Proteomes" id="UP000195755"/>
    </source>
</evidence>
<feature type="region of interest" description="Disordered" evidence="1">
    <location>
        <begin position="264"/>
        <end position="350"/>
    </location>
</feature>
<dbReference type="GO" id="GO:0004066">
    <property type="term" value="F:asparagine synthase (glutamine-hydrolyzing) activity"/>
    <property type="evidence" value="ECO:0007669"/>
    <property type="project" value="InterPro"/>
</dbReference>
<dbReference type="Proteomes" id="UP000195755">
    <property type="component" value="Chromosome"/>
</dbReference>
<dbReference type="GO" id="GO:0006529">
    <property type="term" value="P:asparagine biosynthetic process"/>
    <property type="evidence" value="ECO:0007669"/>
    <property type="project" value="InterPro"/>
</dbReference>
<evidence type="ECO:0000256" key="1">
    <source>
        <dbReference type="SAM" id="MobiDB-lite"/>
    </source>
</evidence>
<accession>A0A1Z2KX71</accession>
<feature type="compositionally biased region" description="Gly residues" evidence="1">
    <location>
        <begin position="267"/>
        <end position="294"/>
    </location>
</feature>
<dbReference type="KEGG" id="salj:SMD11_0963"/>
<proteinExistence type="predicted"/>
<gene>
    <name evidence="3" type="ORF">SMD11_0963</name>
</gene>
<dbReference type="Pfam" id="PF00733">
    <property type="entry name" value="Asn_synthase"/>
    <property type="match status" value="1"/>
</dbReference>
<reference evidence="3 4" key="1">
    <citation type="submission" date="2017-06" db="EMBL/GenBank/DDBJ databases">
        <title>Streptomyces albireticuli Genome sequencing and assembly.</title>
        <authorList>
            <person name="Wang Y."/>
            <person name="Du B."/>
            <person name="Ding Y."/>
            <person name="Liu H."/>
            <person name="Hou Q."/>
            <person name="Liu K."/>
            <person name="Yao L."/>
            <person name="Wang C."/>
        </authorList>
    </citation>
    <scope>NUCLEOTIDE SEQUENCE [LARGE SCALE GENOMIC DNA]</scope>
    <source>
        <strain evidence="3 4">MDJK11</strain>
    </source>
</reference>
<dbReference type="InterPro" id="IPR001962">
    <property type="entry name" value="Asn_synthase"/>
</dbReference>
<name>A0A1Z2KX71_9ACTN</name>